<dbReference type="Gene3D" id="3.40.50.1000">
    <property type="entry name" value="HAD superfamily/HAD-like"/>
    <property type="match status" value="1"/>
</dbReference>
<dbReference type="InterPro" id="IPR023198">
    <property type="entry name" value="PGP-like_dom2"/>
</dbReference>
<proteinExistence type="inferred from homology"/>
<dbReference type="EMBL" id="CP020918">
    <property type="protein sequence ID" value="AWG22132.1"/>
    <property type="molecule type" value="Genomic_DNA"/>
</dbReference>
<dbReference type="InterPro" id="IPR006439">
    <property type="entry name" value="HAD-SF_hydro_IA"/>
</dbReference>
<keyword evidence="2" id="KW-0378">Hydrolase</keyword>
<dbReference type="RefSeq" id="WP_108741064.1">
    <property type="nucleotide sequence ID" value="NZ_CP020918.1"/>
</dbReference>
<dbReference type="SFLD" id="SFLDG01129">
    <property type="entry name" value="C1.5:_HAD__Beta-PGM__Phosphata"/>
    <property type="match status" value="1"/>
</dbReference>
<evidence type="ECO:0000313" key="3">
    <source>
        <dbReference type="EMBL" id="AWG22132.1"/>
    </source>
</evidence>
<gene>
    <name evidence="3" type="ORF">FFWV33_11730</name>
</gene>
<dbReference type="InterPro" id="IPR051540">
    <property type="entry name" value="S-2-haloacid_dehalogenase"/>
</dbReference>
<protein>
    <submittedName>
        <fullName evidence="3">Haloacid dehalogenase, type II</fullName>
    </submittedName>
</protein>
<dbReference type="SUPFAM" id="SSF56784">
    <property type="entry name" value="HAD-like"/>
    <property type="match status" value="1"/>
</dbReference>
<dbReference type="InterPro" id="IPR023214">
    <property type="entry name" value="HAD_sf"/>
</dbReference>
<dbReference type="PANTHER" id="PTHR43316:SF3">
    <property type="entry name" value="HALOACID DEHALOGENASE, TYPE II (AFU_ORTHOLOGUE AFUA_2G07750)-RELATED"/>
    <property type="match status" value="1"/>
</dbReference>
<dbReference type="PRINTS" id="PR00413">
    <property type="entry name" value="HADHALOGNASE"/>
</dbReference>
<dbReference type="SFLD" id="SFLDS00003">
    <property type="entry name" value="Haloacid_Dehalogenase"/>
    <property type="match status" value="1"/>
</dbReference>
<dbReference type="KEGG" id="ffa:FFWV33_11730"/>
<dbReference type="NCBIfam" id="TIGR01493">
    <property type="entry name" value="HAD-SF-IA-v2"/>
    <property type="match status" value="1"/>
</dbReference>
<organism evidence="3 4">
    <name type="scientific">Flavobacterium faecale</name>
    <dbReference type="NCBI Taxonomy" id="1355330"/>
    <lineage>
        <taxon>Bacteria</taxon>
        <taxon>Pseudomonadati</taxon>
        <taxon>Bacteroidota</taxon>
        <taxon>Flavobacteriia</taxon>
        <taxon>Flavobacteriales</taxon>
        <taxon>Flavobacteriaceae</taxon>
        <taxon>Flavobacterium</taxon>
    </lineage>
</organism>
<dbReference type="NCBIfam" id="TIGR01428">
    <property type="entry name" value="HAD_type_II"/>
    <property type="match status" value="1"/>
</dbReference>
<comment type="similarity">
    <text evidence="1">Belongs to the HAD-like hydrolase superfamily. S-2-haloalkanoic acid dehalogenase family.</text>
</comment>
<dbReference type="PANTHER" id="PTHR43316">
    <property type="entry name" value="HYDROLASE, HALOACID DELAHOGENASE-RELATED"/>
    <property type="match status" value="1"/>
</dbReference>
<dbReference type="OrthoDB" id="264363at2"/>
<accession>A0A2S1LED4</accession>
<sequence>MQKTIAFDIYGTLIDTEDVLTTLQTYLKEQANVVMETWRNKQLEYSFRRGLMNSYVDFSVCTSNALDYACLKHKTPLTADQKKTLLEEYKKLPVFSDVVTTLQRLKQENCQLIAFSNGSKGALTELLTNANILQLFDKVVSVEDVQSFKPSPVVYAHLLTEAASKIENTWLISSNPFDITGASYFGLNTIWVQRTDGSIFDPWEIQPTTIVANLNDIKFI</sequence>
<name>A0A2S1LED4_9FLAO</name>
<dbReference type="InterPro" id="IPR036412">
    <property type="entry name" value="HAD-like_sf"/>
</dbReference>
<dbReference type="InterPro" id="IPR006328">
    <property type="entry name" value="2-HAD"/>
</dbReference>
<dbReference type="CDD" id="cd02588">
    <property type="entry name" value="HAD_L2-DEX"/>
    <property type="match status" value="1"/>
</dbReference>
<dbReference type="Gene3D" id="1.10.150.240">
    <property type="entry name" value="Putative phosphatase, domain 2"/>
    <property type="match status" value="1"/>
</dbReference>
<keyword evidence="4" id="KW-1185">Reference proteome</keyword>
<dbReference type="Proteomes" id="UP000244527">
    <property type="component" value="Chromosome"/>
</dbReference>
<dbReference type="Pfam" id="PF00702">
    <property type="entry name" value="Hydrolase"/>
    <property type="match status" value="1"/>
</dbReference>
<evidence type="ECO:0000256" key="2">
    <source>
        <dbReference type="ARBA" id="ARBA00022801"/>
    </source>
</evidence>
<dbReference type="AlphaFoldDB" id="A0A2S1LED4"/>
<evidence type="ECO:0000256" key="1">
    <source>
        <dbReference type="ARBA" id="ARBA00008106"/>
    </source>
</evidence>
<dbReference type="GO" id="GO:0019120">
    <property type="term" value="F:hydrolase activity, acting on acid halide bonds, in C-halide compounds"/>
    <property type="evidence" value="ECO:0007669"/>
    <property type="project" value="InterPro"/>
</dbReference>
<reference evidence="3 4" key="1">
    <citation type="submission" date="2017-04" db="EMBL/GenBank/DDBJ databases">
        <title>Compelte genome sequence of WV33.</title>
        <authorList>
            <person name="Lee P.C."/>
        </authorList>
    </citation>
    <scope>NUCLEOTIDE SEQUENCE [LARGE SCALE GENOMIC DNA]</scope>
    <source>
        <strain evidence="3 4">WV33</strain>
    </source>
</reference>
<evidence type="ECO:0000313" key="4">
    <source>
        <dbReference type="Proteomes" id="UP000244527"/>
    </source>
</evidence>